<reference evidence="2" key="1">
    <citation type="journal article" date="2017" name="Nat. Microbiol.">
        <title>Global analysis of biosynthetic gene clusters reveals vast potential of secondary metabolite production in Penicillium species.</title>
        <authorList>
            <person name="Nielsen J.C."/>
            <person name="Grijseels S."/>
            <person name="Prigent S."/>
            <person name="Ji B."/>
            <person name="Dainat J."/>
            <person name="Nielsen K.F."/>
            <person name="Frisvad J.C."/>
            <person name="Workman M."/>
            <person name="Nielsen J."/>
        </authorList>
    </citation>
    <scope>NUCLEOTIDE SEQUENCE [LARGE SCALE GENOMIC DNA]</scope>
    <source>
        <strain evidence="2">IBT 31811</strain>
    </source>
</reference>
<evidence type="ECO:0000313" key="1">
    <source>
        <dbReference type="EMBL" id="OQD78080.1"/>
    </source>
</evidence>
<sequence length="139" mass="15639">MRNGVNSIDKEDFLELIADGRKGAFKTSTIQNSFLATRLAPFDASRVWEKLNVCLDELPPLEILPKRPLSSGSDSDPNTLWTLSKFSKSQSQIKKGAIKHKFTSQRGIFRSREEGQDDVVVEDDGVSEDITYCVNEWNS</sequence>
<dbReference type="Proteomes" id="UP000191672">
    <property type="component" value="Unassembled WGS sequence"/>
</dbReference>
<organism evidence="1 2">
    <name type="scientific">Penicillium antarcticum</name>
    <dbReference type="NCBI Taxonomy" id="416450"/>
    <lineage>
        <taxon>Eukaryota</taxon>
        <taxon>Fungi</taxon>
        <taxon>Dikarya</taxon>
        <taxon>Ascomycota</taxon>
        <taxon>Pezizomycotina</taxon>
        <taxon>Eurotiomycetes</taxon>
        <taxon>Eurotiomycetidae</taxon>
        <taxon>Eurotiales</taxon>
        <taxon>Aspergillaceae</taxon>
        <taxon>Penicillium</taxon>
    </lineage>
</organism>
<evidence type="ECO:0000313" key="2">
    <source>
        <dbReference type="Proteomes" id="UP000191672"/>
    </source>
</evidence>
<gene>
    <name evidence="1" type="ORF">PENANT_c091G03798</name>
</gene>
<comment type="caution">
    <text evidence="1">The sequence shown here is derived from an EMBL/GenBank/DDBJ whole genome shotgun (WGS) entry which is preliminary data.</text>
</comment>
<keyword evidence="2" id="KW-1185">Reference proteome</keyword>
<accession>A0A1V6PM36</accession>
<dbReference type="EMBL" id="MDYN01000091">
    <property type="protein sequence ID" value="OQD78080.1"/>
    <property type="molecule type" value="Genomic_DNA"/>
</dbReference>
<protein>
    <submittedName>
        <fullName evidence="1">Uncharacterized protein</fullName>
    </submittedName>
</protein>
<name>A0A1V6PM36_9EURO</name>
<dbReference type="AlphaFoldDB" id="A0A1V6PM36"/>
<proteinExistence type="predicted"/>